<dbReference type="PANTHER" id="PTHR43857">
    <property type="entry name" value="BLR7761 PROTEIN"/>
    <property type="match status" value="1"/>
</dbReference>
<reference evidence="1" key="1">
    <citation type="submission" date="2011-09" db="EMBL/GenBank/DDBJ databases">
        <title>Complete sequence of Halovivax ruber XH-70.</title>
        <authorList>
            <consortium name="US DOE Joint Genome Institute"/>
            <person name="Lucas S."/>
            <person name="Han J."/>
            <person name="Lapidus A."/>
            <person name="Cheng J.-F."/>
            <person name="Goodwin L."/>
            <person name="Pitluck S."/>
            <person name="Peters L."/>
            <person name="Mikhailova N."/>
            <person name="Davenport K."/>
            <person name="Detter J.C."/>
            <person name="Han C."/>
            <person name="Tapia R."/>
            <person name="Land M."/>
            <person name="Hauser L."/>
            <person name="Kyrpides N."/>
            <person name="Ivanova N."/>
            <person name="Pagani I."/>
            <person name="Sproer C."/>
            <person name="Anderson I."/>
            <person name="Woyke T."/>
        </authorList>
    </citation>
    <scope>NUCLEOTIDE SEQUENCE</scope>
    <source>
        <strain evidence="1">XH-70</strain>
    </source>
</reference>
<dbReference type="CDD" id="cd06154">
    <property type="entry name" value="YjgF_YER057c_UK114_like_6"/>
    <property type="match status" value="1"/>
</dbReference>
<dbReference type="SUPFAM" id="SSF55298">
    <property type="entry name" value="YjgF-like"/>
    <property type="match status" value="1"/>
</dbReference>
<dbReference type="Pfam" id="PF01042">
    <property type="entry name" value="Ribonuc_L-PSP"/>
    <property type="match status" value="1"/>
</dbReference>
<dbReference type="RefSeq" id="WP_015301189.1">
    <property type="nucleotide sequence ID" value="NC_019964.1"/>
</dbReference>
<dbReference type="Gene3D" id="3.30.1330.40">
    <property type="entry name" value="RutC-like"/>
    <property type="match status" value="1"/>
</dbReference>
<dbReference type="HOGENOM" id="CLU_100715_5_1_2"/>
<protein>
    <submittedName>
        <fullName evidence="1">Putative translation initiation inhibitor, yjgF family</fullName>
    </submittedName>
</protein>
<dbReference type="STRING" id="797302.Halru_1979"/>
<evidence type="ECO:0000313" key="2">
    <source>
        <dbReference type="Proteomes" id="UP000010846"/>
    </source>
</evidence>
<proteinExistence type="predicted"/>
<dbReference type="eggNOG" id="arCOG01630">
    <property type="taxonomic scope" value="Archaea"/>
</dbReference>
<dbReference type="InterPro" id="IPR006175">
    <property type="entry name" value="YjgF/YER057c/UK114"/>
</dbReference>
<keyword evidence="2" id="KW-1185">Reference proteome</keyword>
<dbReference type="PANTHER" id="PTHR43857:SF1">
    <property type="entry name" value="YJGH FAMILY PROTEIN"/>
    <property type="match status" value="1"/>
</dbReference>
<dbReference type="GeneID" id="14376487"/>
<gene>
    <name evidence="1" type="ordered locus">Halru_1979</name>
</gene>
<accession>L0IAF3</accession>
<dbReference type="Proteomes" id="UP000010846">
    <property type="component" value="Chromosome"/>
</dbReference>
<dbReference type="KEGG" id="hru:Halru_1979"/>
<name>L0IAF3_HALRX</name>
<sequence length="131" mass="14214">MSRERRQVASGTEWEDAVGYSRAVRVGDTVHVSGTTATDENGAVVGVGAPREQARYALELGIEALEAAGASAADVVRTRLFVTDIDDWPEIGAAHAEFFDDVRPATTMVQVERLINPEHLVEVEFEAICEN</sequence>
<organism evidence="1 2">
    <name type="scientific">Halovivax ruber (strain DSM 18193 / JCM 13892 / XH-70)</name>
    <dbReference type="NCBI Taxonomy" id="797302"/>
    <lineage>
        <taxon>Archaea</taxon>
        <taxon>Methanobacteriati</taxon>
        <taxon>Methanobacteriota</taxon>
        <taxon>Stenosarchaea group</taxon>
        <taxon>Halobacteria</taxon>
        <taxon>Halobacteriales</taxon>
        <taxon>Natrialbaceae</taxon>
        <taxon>Halovivax</taxon>
    </lineage>
</organism>
<dbReference type="EMBL" id="CP003050">
    <property type="protein sequence ID" value="AGB16575.1"/>
    <property type="molecule type" value="Genomic_DNA"/>
</dbReference>
<dbReference type="OrthoDB" id="197953at2157"/>
<dbReference type="AlphaFoldDB" id="L0IAF3"/>
<evidence type="ECO:0000313" key="1">
    <source>
        <dbReference type="EMBL" id="AGB16575.1"/>
    </source>
</evidence>
<dbReference type="InterPro" id="IPR035959">
    <property type="entry name" value="RutC-like_sf"/>
</dbReference>